<sequence length="289" mass="32943">MILITILLISSVSSIDVEVSVQCTTCVLVNKTCYNATYLLDLDAPFRNNIVITKIGILRSENVLFYSFEPRIEDLEYYKIGFVNLDAPEKTGVINSPNYVMNFGSFDIDQDRSLVYLGGNDGIFVLDTGSSQLLPYSSRGDPIESIFYKNNVYFVRYNDRGIVVKKGDYFKTILEYVPVNKFVIHKTDIIVFMNSFGLFVGRDKTVYRVSKNPFFRGLTVDLDGEVYAWWIDGIYKVIVKWNLVDSKVVKIAHLPSIGAMAFDNKNNLLFTSNKALYRLVETTYNCTLN</sequence>
<dbReference type="OrthoDB" id="7076776at2759"/>
<evidence type="ECO:0000313" key="1">
    <source>
        <dbReference type="Proteomes" id="UP000504629"/>
    </source>
</evidence>
<dbReference type="AlphaFoldDB" id="A0A6J2JIM9"/>
<dbReference type="SUPFAM" id="SSF101898">
    <property type="entry name" value="NHL repeat"/>
    <property type="match status" value="1"/>
</dbReference>
<dbReference type="GeneID" id="114241631"/>
<gene>
    <name evidence="2" type="primary">LOC114241631</name>
</gene>
<proteinExistence type="predicted"/>
<keyword evidence="1" id="KW-1185">Reference proteome</keyword>
<dbReference type="Proteomes" id="UP000504629">
    <property type="component" value="Unplaced"/>
</dbReference>
<dbReference type="KEGG" id="bman:114241631"/>
<organism evidence="1 2">
    <name type="scientific">Bombyx mandarina</name>
    <name type="common">Wild silk moth</name>
    <name type="synonym">Wild silkworm</name>
    <dbReference type="NCBI Taxonomy" id="7092"/>
    <lineage>
        <taxon>Eukaryota</taxon>
        <taxon>Metazoa</taxon>
        <taxon>Ecdysozoa</taxon>
        <taxon>Arthropoda</taxon>
        <taxon>Hexapoda</taxon>
        <taxon>Insecta</taxon>
        <taxon>Pterygota</taxon>
        <taxon>Neoptera</taxon>
        <taxon>Endopterygota</taxon>
        <taxon>Lepidoptera</taxon>
        <taxon>Glossata</taxon>
        <taxon>Ditrysia</taxon>
        <taxon>Bombycoidea</taxon>
        <taxon>Bombycidae</taxon>
        <taxon>Bombycinae</taxon>
        <taxon>Bombyx</taxon>
    </lineage>
</organism>
<dbReference type="RefSeq" id="XP_028028304.1">
    <property type="nucleotide sequence ID" value="XM_028172503.1"/>
</dbReference>
<name>A0A6J2JIM9_BOMMA</name>
<protein>
    <submittedName>
        <fullName evidence="2">Ommochrome-binding protein-like</fullName>
    </submittedName>
</protein>
<reference evidence="2" key="1">
    <citation type="submission" date="2025-08" db="UniProtKB">
        <authorList>
            <consortium name="RefSeq"/>
        </authorList>
    </citation>
    <scope>IDENTIFICATION</scope>
    <source>
        <tissue evidence="2">Silk gland</tissue>
    </source>
</reference>
<accession>A0A6J2JIM9</accession>
<evidence type="ECO:0000313" key="2">
    <source>
        <dbReference type="RefSeq" id="XP_028028304.1"/>
    </source>
</evidence>